<proteinExistence type="predicted"/>
<name>A0AAV5N2E1_9GAMM</name>
<evidence type="ECO:0000313" key="3">
    <source>
        <dbReference type="Proteomes" id="UP001058124"/>
    </source>
</evidence>
<feature type="signal peptide" evidence="1">
    <location>
        <begin position="1"/>
        <end position="25"/>
    </location>
</feature>
<gene>
    <name evidence="2" type="ORF">SOASR030_20390</name>
</gene>
<accession>A0AAV5N2E1</accession>
<evidence type="ECO:0000313" key="2">
    <source>
        <dbReference type="EMBL" id="GKX55927.1"/>
    </source>
</evidence>
<dbReference type="RefSeq" id="WP_027274342.1">
    <property type="nucleotide sequence ID" value="NZ_BRLH01000004.1"/>
</dbReference>
<comment type="caution">
    <text evidence="2">The sequence shown here is derived from an EMBL/GenBank/DDBJ whole genome shotgun (WGS) entry which is preliminary data.</text>
</comment>
<feature type="chain" id="PRO_5044022863" evidence="1">
    <location>
        <begin position="26"/>
        <end position="301"/>
    </location>
</feature>
<sequence>MFNFISKKWLPTVLCIGLITCPAYAQNNGPAEELNDKIDNINIYISDLIFRVQPMSVSAGHGVKQTITTYFDKDNKIRAKEIVDYDKQGLLVKVNSQMILFSPEFVTVHAYIIVSKEKDQVLAKEAHLISLEKKGDCLQYDNDGFCLKINENLIDFKNKIETAPLTDENTIDCEQLRKNTKHDCILDANGRLIEKYPANIPFFLRYHYDAQGRISRNDLMVKDPKEYFVEGYQPTERDIYKYTRKWKYTQEGYLSKEYRWSSDDRYVYEYDNFDKNGLWTTGTLTINDMFSSTFKREIIYY</sequence>
<reference evidence="2" key="1">
    <citation type="submission" date="2022-06" db="EMBL/GenBank/DDBJ databases">
        <title>Draft genome sequences of Leminorella grimontii str. JCM5902.</title>
        <authorList>
            <person name="Wakabayashi Y."/>
            <person name="Kojima K."/>
        </authorList>
    </citation>
    <scope>NUCLEOTIDE SEQUENCE</scope>
    <source>
        <strain evidence="2">JCM 5902</strain>
    </source>
</reference>
<protein>
    <submittedName>
        <fullName evidence="2">Uncharacterized protein</fullName>
    </submittedName>
</protein>
<dbReference type="Proteomes" id="UP001058124">
    <property type="component" value="Unassembled WGS sequence"/>
</dbReference>
<dbReference type="EMBL" id="BRLH01000004">
    <property type="protein sequence ID" value="GKX55927.1"/>
    <property type="molecule type" value="Genomic_DNA"/>
</dbReference>
<keyword evidence="1" id="KW-0732">Signal</keyword>
<organism evidence="2 3">
    <name type="scientific">Leminorella grimontii</name>
    <dbReference type="NCBI Taxonomy" id="82981"/>
    <lineage>
        <taxon>Bacteria</taxon>
        <taxon>Pseudomonadati</taxon>
        <taxon>Pseudomonadota</taxon>
        <taxon>Gammaproteobacteria</taxon>
        <taxon>Enterobacterales</taxon>
        <taxon>Budviciaceae</taxon>
        <taxon>Leminorella</taxon>
    </lineage>
</organism>
<evidence type="ECO:0000256" key="1">
    <source>
        <dbReference type="SAM" id="SignalP"/>
    </source>
</evidence>
<dbReference type="AlphaFoldDB" id="A0AAV5N2E1"/>
<keyword evidence="3" id="KW-1185">Reference proteome</keyword>